<gene>
    <name evidence="1" type="ORF">A4R43_06735</name>
</gene>
<protein>
    <submittedName>
        <fullName evidence="1">Uncharacterized protein</fullName>
    </submittedName>
</protein>
<sequence>MRLLIAPSGPELAEPDDCTRFHVEVSANLGEDRLRGLLAEHGLGRLDDGGDHIYVATDALRARADGRTEDDWTTRFDGMLSYAASKGWLDESGTHVRAHIERA</sequence>
<evidence type="ECO:0000313" key="1">
    <source>
        <dbReference type="EMBL" id="AXB42263.1"/>
    </source>
</evidence>
<dbReference type="OrthoDB" id="4481150at2"/>
<reference evidence="1 2" key="1">
    <citation type="submission" date="2016-04" db="EMBL/GenBank/DDBJ databases">
        <title>Complete genome sequence and analysis of deep-sea sediment isolate, Amycolatopsis sp. WP1.</title>
        <authorList>
            <person name="Wang H."/>
            <person name="Chen S."/>
            <person name="Wu Q."/>
        </authorList>
    </citation>
    <scope>NUCLEOTIDE SEQUENCE [LARGE SCALE GENOMIC DNA]</scope>
    <source>
        <strain evidence="1 2">WP1</strain>
    </source>
</reference>
<proteinExistence type="predicted"/>
<name>A0A344L2I9_9PSEU</name>
<keyword evidence="2" id="KW-1185">Reference proteome</keyword>
<dbReference type="KEGG" id="aab:A4R43_06735"/>
<organism evidence="1 2">
    <name type="scientific">Amycolatopsis albispora</name>
    <dbReference type="NCBI Taxonomy" id="1804986"/>
    <lineage>
        <taxon>Bacteria</taxon>
        <taxon>Bacillati</taxon>
        <taxon>Actinomycetota</taxon>
        <taxon>Actinomycetes</taxon>
        <taxon>Pseudonocardiales</taxon>
        <taxon>Pseudonocardiaceae</taxon>
        <taxon>Amycolatopsis</taxon>
    </lineage>
</organism>
<accession>A0A344L2I9</accession>
<evidence type="ECO:0000313" key="2">
    <source>
        <dbReference type="Proteomes" id="UP000250434"/>
    </source>
</evidence>
<dbReference type="RefSeq" id="WP_113691534.1">
    <property type="nucleotide sequence ID" value="NZ_CP015163.1"/>
</dbReference>
<dbReference type="AlphaFoldDB" id="A0A344L2I9"/>
<dbReference type="EMBL" id="CP015163">
    <property type="protein sequence ID" value="AXB42263.1"/>
    <property type="molecule type" value="Genomic_DNA"/>
</dbReference>
<dbReference type="Proteomes" id="UP000250434">
    <property type="component" value="Chromosome"/>
</dbReference>